<proteinExistence type="predicted"/>
<feature type="transmembrane region" description="Helical" evidence="1">
    <location>
        <begin position="101"/>
        <end position="124"/>
    </location>
</feature>
<protein>
    <submittedName>
        <fullName evidence="2">Uncharacterized protein</fullName>
    </submittedName>
</protein>
<dbReference type="Proteomes" id="UP000183940">
    <property type="component" value="Unassembled WGS sequence"/>
</dbReference>
<gene>
    <name evidence="2" type="ORF">BI308_05400</name>
</gene>
<comment type="caution">
    <text evidence="2">The sequence shown here is derived from an EMBL/GenBank/DDBJ whole genome shotgun (WGS) entry which is preliminary data.</text>
</comment>
<keyword evidence="1" id="KW-0812">Transmembrane</keyword>
<reference evidence="2" key="1">
    <citation type="submission" date="2016-10" db="EMBL/GenBank/DDBJ databases">
        <title>CRISPR-Cas defence system in Roseofilum reptotaenium: evidence of a bacteriophage-cyanobacterium arms race in the coral black band disease.</title>
        <authorList>
            <person name="Buerger P."/>
            <person name="Wood-Charlson E.M."/>
            <person name="Weynberg K.D."/>
            <person name="Willis B."/>
            <person name="Van Oppen M.J."/>
        </authorList>
    </citation>
    <scope>NUCLEOTIDE SEQUENCE [LARGE SCALE GENOMIC DNA]</scope>
    <source>
        <strain evidence="2">AO1-A</strain>
    </source>
</reference>
<evidence type="ECO:0000313" key="3">
    <source>
        <dbReference type="Proteomes" id="UP000183940"/>
    </source>
</evidence>
<dbReference type="AlphaFoldDB" id="A0A1L9QV82"/>
<feature type="transmembrane region" description="Helical" evidence="1">
    <location>
        <begin position="25"/>
        <end position="42"/>
    </location>
</feature>
<accession>A0A1L9QV82</accession>
<evidence type="ECO:0000313" key="2">
    <source>
        <dbReference type="EMBL" id="OJJ26532.1"/>
    </source>
</evidence>
<feature type="transmembrane region" description="Helical" evidence="1">
    <location>
        <begin position="48"/>
        <end position="66"/>
    </location>
</feature>
<dbReference type="STRING" id="1925591.BI308_05400"/>
<keyword evidence="1" id="KW-1133">Transmembrane helix</keyword>
<keyword evidence="3" id="KW-1185">Reference proteome</keyword>
<organism evidence="2 3">
    <name type="scientific">Roseofilum reptotaenium AO1-A</name>
    <dbReference type="NCBI Taxonomy" id="1925591"/>
    <lineage>
        <taxon>Bacteria</taxon>
        <taxon>Bacillati</taxon>
        <taxon>Cyanobacteriota</taxon>
        <taxon>Cyanophyceae</taxon>
        <taxon>Desertifilales</taxon>
        <taxon>Desertifilaceae</taxon>
        <taxon>Roseofilum</taxon>
    </lineage>
</organism>
<evidence type="ECO:0000256" key="1">
    <source>
        <dbReference type="SAM" id="Phobius"/>
    </source>
</evidence>
<name>A0A1L9QV82_9CYAN</name>
<dbReference type="EMBL" id="MLAW01000006">
    <property type="protein sequence ID" value="OJJ26532.1"/>
    <property type="molecule type" value="Genomic_DNA"/>
</dbReference>
<sequence length="128" mass="13958">MQSDNYEFDGSQNVLIGQLASRMKFVSIFLMIGGVLTVIFGLRGSQEGIGAMISGVADFLIGIWTYQASTAFKRIVDTEGQDIEHLMGALGELRKLYTLQYWVLIVTLVALILVLVLGVFLGLLEGLG</sequence>
<keyword evidence="1" id="KW-0472">Membrane</keyword>